<dbReference type="EMBL" id="QBKN01000007">
    <property type="protein sequence ID" value="PTX49194.1"/>
    <property type="molecule type" value="Genomic_DNA"/>
</dbReference>
<keyword evidence="1" id="KW-0732">Signal</keyword>
<name>A0A2T6AZE9_9RHOB</name>
<dbReference type="RefSeq" id="WP_244641015.1">
    <property type="nucleotide sequence ID" value="NZ_BMEZ01000007.1"/>
</dbReference>
<dbReference type="SUPFAM" id="SSF53300">
    <property type="entry name" value="vWA-like"/>
    <property type="match status" value="1"/>
</dbReference>
<keyword evidence="3" id="KW-1185">Reference proteome</keyword>
<evidence type="ECO:0000313" key="3">
    <source>
        <dbReference type="Proteomes" id="UP000244069"/>
    </source>
</evidence>
<feature type="signal peptide" evidence="1">
    <location>
        <begin position="1"/>
        <end position="18"/>
    </location>
</feature>
<gene>
    <name evidence="2" type="ORF">C8N44_10734</name>
</gene>
<organism evidence="2 3">
    <name type="scientific">Allosediminivita pacifica</name>
    <dbReference type="NCBI Taxonomy" id="1267769"/>
    <lineage>
        <taxon>Bacteria</taxon>
        <taxon>Pseudomonadati</taxon>
        <taxon>Pseudomonadota</taxon>
        <taxon>Alphaproteobacteria</taxon>
        <taxon>Rhodobacterales</taxon>
        <taxon>Paracoccaceae</taxon>
        <taxon>Allosediminivita</taxon>
    </lineage>
</organism>
<comment type="caution">
    <text evidence="2">The sequence shown here is derived from an EMBL/GenBank/DDBJ whole genome shotgun (WGS) entry which is preliminary data.</text>
</comment>
<dbReference type="Gene3D" id="3.40.50.410">
    <property type="entry name" value="von Willebrand factor, type A domain"/>
    <property type="match status" value="1"/>
</dbReference>
<proteinExistence type="predicted"/>
<protein>
    <submittedName>
        <fullName evidence="2">Uncharacterized protein DUF1194</fullName>
    </submittedName>
</protein>
<dbReference type="Pfam" id="PF06707">
    <property type="entry name" value="DUF1194"/>
    <property type="match status" value="1"/>
</dbReference>
<accession>A0A2T6AZE9</accession>
<dbReference type="InterPro" id="IPR010607">
    <property type="entry name" value="DUF1194"/>
</dbReference>
<feature type="chain" id="PRO_5015588927" evidence="1">
    <location>
        <begin position="19"/>
        <end position="240"/>
    </location>
</feature>
<evidence type="ECO:0000313" key="2">
    <source>
        <dbReference type="EMBL" id="PTX49194.1"/>
    </source>
</evidence>
<sequence>MRALLLVLALLAAVPAQAACRMALALGLDVSGSVDAREYRFQMDGLADALSDPGVRDTLLQMPQAPVTLAVFEWSGPGVQRLLLDWTDITSDAALEYVVARLRGVGRVEGDPATALGEAKAYGAALLARRSECWRQVLDISGDGKSNSGPRPQQVRPEGITVNGLVIGEVQRDDRGGTPGIGELIAYYRAYVIEGPGAFVETALGFEAYREAMVRKLEKELQAMVIGDAGSVGPSGGGSQ</sequence>
<evidence type="ECO:0000256" key="1">
    <source>
        <dbReference type="SAM" id="SignalP"/>
    </source>
</evidence>
<dbReference type="AlphaFoldDB" id="A0A2T6AZE9"/>
<dbReference type="InterPro" id="IPR036465">
    <property type="entry name" value="vWFA_dom_sf"/>
</dbReference>
<dbReference type="Proteomes" id="UP000244069">
    <property type="component" value="Unassembled WGS sequence"/>
</dbReference>
<reference evidence="2 3" key="1">
    <citation type="submission" date="2018-04" db="EMBL/GenBank/DDBJ databases">
        <title>Genomic Encyclopedia of Archaeal and Bacterial Type Strains, Phase II (KMG-II): from individual species to whole genera.</title>
        <authorList>
            <person name="Goeker M."/>
        </authorList>
    </citation>
    <scope>NUCLEOTIDE SEQUENCE [LARGE SCALE GENOMIC DNA]</scope>
    <source>
        <strain evidence="2 3">DSM 29329</strain>
    </source>
</reference>